<dbReference type="RefSeq" id="WP_110999849.1">
    <property type="nucleotide sequence ID" value="NZ_QKTW01000020.1"/>
</dbReference>
<gene>
    <name evidence="2" type="ORF">DN068_15485</name>
</gene>
<dbReference type="InterPro" id="IPR001173">
    <property type="entry name" value="Glyco_trans_2-like"/>
</dbReference>
<dbReference type="CDD" id="cd00761">
    <property type="entry name" value="Glyco_tranf_GTA_type"/>
    <property type="match status" value="1"/>
</dbReference>
<dbReference type="Pfam" id="PF00535">
    <property type="entry name" value="Glycos_transf_2"/>
    <property type="match status" value="1"/>
</dbReference>
<dbReference type="Gene3D" id="3.90.550.10">
    <property type="entry name" value="Spore Coat Polysaccharide Biosynthesis Protein SpsA, Chain A"/>
    <property type="match status" value="1"/>
</dbReference>
<name>A0A2W2BEM4_9BACT</name>
<protein>
    <recommendedName>
        <fullName evidence="1">Glycosyltransferase 2-like domain-containing protein</fullName>
    </recommendedName>
</protein>
<keyword evidence="3" id="KW-1185">Reference proteome</keyword>
<dbReference type="PANTHER" id="PTHR22916">
    <property type="entry name" value="GLYCOSYLTRANSFERASE"/>
    <property type="match status" value="1"/>
</dbReference>
<evidence type="ECO:0000313" key="3">
    <source>
        <dbReference type="Proteomes" id="UP000248745"/>
    </source>
</evidence>
<proteinExistence type="predicted"/>
<sequence length="297" mass="33844">MDFSIIVPVYNRGSIVMETLPYILNQNYDNYEVIVVDDGSTDDSLLLLQSVSHPRLKVLHKTNGERAAARNYGAMHASGTYVNFFDCDDWMYPNHLSEAMQVIQKNGSPELLHVCYEFKNTEGKVTEKVSVPPEGTVKHLIKNNFLACNTVFVKRETFLKHRFNENRALSTGEDWEIWLRLVSRYGIVGSNTITFAIQEHEGRSLNTISSERIEARNLAMNEALLADEAFVSFYKKEVNFFIAQSLSFIALSYANNFKTKGKALKYLKQAFIVYPPIILLSKRFLATAKNILTRFGS</sequence>
<comment type="caution">
    <text evidence="2">The sequence shown here is derived from an EMBL/GenBank/DDBJ whole genome shotgun (WGS) entry which is preliminary data.</text>
</comment>
<dbReference type="Proteomes" id="UP000248745">
    <property type="component" value="Unassembled WGS sequence"/>
</dbReference>
<dbReference type="OrthoDB" id="9815829at2"/>
<dbReference type="GO" id="GO:0016758">
    <property type="term" value="F:hexosyltransferase activity"/>
    <property type="evidence" value="ECO:0007669"/>
    <property type="project" value="UniProtKB-ARBA"/>
</dbReference>
<dbReference type="EMBL" id="QKTW01000020">
    <property type="protein sequence ID" value="PZF72036.1"/>
    <property type="molecule type" value="Genomic_DNA"/>
</dbReference>
<dbReference type="InterPro" id="IPR029044">
    <property type="entry name" value="Nucleotide-diphossugar_trans"/>
</dbReference>
<organism evidence="2 3">
    <name type="scientific">Taibaiella soli</name>
    <dbReference type="NCBI Taxonomy" id="1649169"/>
    <lineage>
        <taxon>Bacteria</taxon>
        <taxon>Pseudomonadati</taxon>
        <taxon>Bacteroidota</taxon>
        <taxon>Chitinophagia</taxon>
        <taxon>Chitinophagales</taxon>
        <taxon>Chitinophagaceae</taxon>
        <taxon>Taibaiella</taxon>
    </lineage>
</organism>
<dbReference type="AlphaFoldDB" id="A0A2W2BEM4"/>
<feature type="domain" description="Glycosyltransferase 2-like" evidence="1">
    <location>
        <begin position="4"/>
        <end position="108"/>
    </location>
</feature>
<reference evidence="2 3" key="1">
    <citation type="submission" date="2018-06" db="EMBL/GenBank/DDBJ databases">
        <title>Mucibacter soli gen. nov., sp. nov., a new member of the family Chitinophagaceae producing mucin.</title>
        <authorList>
            <person name="Kim M.-K."/>
            <person name="Park S."/>
            <person name="Kim T.-S."/>
            <person name="Joung Y."/>
            <person name="Han J.-H."/>
            <person name="Kim S.B."/>
        </authorList>
    </citation>
    <scope>NUCLEOTIDE SEQUENCE [LARGE SCALE GENOMIC DNA]</scope>
    <source>
        <strain evidence="2 3">R1-15</strain>
    </source>
</reference>
<dbReference type="SUPFAM" id="SSF53448">
    <property type="entry name" value="Nucleotide-diphospho-sugar transferases"/>
    <property type="match status" value="1"/>
</dbReference>
<dbReference type="PANTHER" id="PTHR22916:SF3">
    <property type="entry name" value="UDP-GLCNAC:BETAGAL BETA-1,3-N-ACETYLGLUCOSAMINYLTRANSFERASE-LIKE PROTEIN 1"/>
    <property type="match status" value="1"/>
</dbReference>
<accession>A0A2W2BEM4</accession>
<evidence type="ECO:0000313" key="2">
    <source>
        <dbReference type="EMBL" id="PZF72036.1"/>
    </source>
</evidence>
<evidence type="ECO:0000259" key="1">
    <source>
        <dbReference type="Pfam" id="PF00535"/>
    </source>
</evidence>